<dbReference type="Gene3D" id="1.10.1040.10">
    <property type="entry name" value="N-(1-d-carboxylethyl)-l-norvaline Dehydrogenase, domain 2"/>
    <property type="match status" value="1"/>
</dbReference>
<dbReference type="EC" id="1.1.1.60" evidence="6"/>
<dbReference type="InterPro" id="IPR015815">
    <property type="entry name" value="HIBADH-related"/>
</dbReference>
<gene>
    <name evidence="6" type="primary">glxR_1</name>
    <name evidence="6" type="ORF">DF168_01344</name>
</gene>
<dbReference type="AlphaFoldDB" id="A0A2Z4AD56"/>
<dbReference type="PIRSF" id="PIRSF000103">
    <property type="entry name" value="HIBADH"/>
    <property type="match status" value="1"/>
</dbReference>
<keyword evidence="1 6" id="KW-0560">Oxidoreductase</keyword>
<keyword evidence="2" id="KW-0520">NAD</keyword>
<dbReference type="InterPro" id="IPR013328">
    <property type="entry name" value="6PGD_dom2"/>
</dbReference>
<feature type="domain" description="3-hydroxyisobutyrate dehydrogenase-like NAD-binding" evidence="5">
    <location>
        <begin position="168"/>
        <end position="288"/>
    </location>
</feature>
<accession>A0A2Z4AD56</accession>
<organism evidence="6 7">
    <name type="scientific">Candidatus Moanibacter tarae</name>
    <dbReference type="NCBI Taxonomy" id="2200854"/>
    <lineage>
        <taxon>Bacteria</taxon>
        <taxon>Pseudomonadati</taxon>
        <taxon>Verrucomicrobiota</taxon>
        <taxon>Opitutia</taxon>
        <taxon>Puniceicoccales</taxon>
        <taxon>Puniceicoccales incertae sedis</taxon>
        <taxon>Candidatus Moanibacter</taxon>
    </lineage>
</organism>
<name>A0A2Z4AD56_9BACT</name>
<evidence type="ECO:0000256" key="2">
    <source>
        <dbReference type="ARBA" id="ARBA00023027"/>
    </source>
</evidence>
<dbReference type="Proteomes" id="UP000247465">
    <property type="component" value="Chromosome"/>
</dbReference>
<dbReference type="PANTHER" id="PTHR43060">
    <property type="entry name" value="3-HYDROXYISOBUTYRATE DEHYDROGENASE-LIKE 1, MITOCHONDRIAL-RELATED"/>
    <property type="match status" value="1"/>
</dbReference>
<dbReference type="InterPro" id="IPR029154">
    <property type="entry name" value="HIBADH-like_NADP-bd"/>
</dbReference>
<evidence type="ECO:0000256" key="1">
    <source>
        <dbReference type="ARBA" id="ARBA00023002"/>
    </source>
</evidence>
<dbReference type="InterPro" id="IPR036291">
    <property type="entry name" value="NAD(P)-bd_dom_sf"/>
</dbReference>
<dbReference type="SUPFAM" id="SSF48179">
    <property type="entry name" value="6-phosphogluconate dehydrogenase C-terminal domain-like"/>
    <property type="match status" value="1"/>
</dbReference>
<feature type="active site" evidence="3">
    <location>
        <position position="174"/>
    </location>
</feature>
<dbReference type="GO" id="GO:0051287">
    <property type="term" value="F:NAD binding"/>
    <property type="evidence" value="ECO:0007669"/>
    <property type="project" value="InterPro"/>
</dbReference>
<reference evidence="6 7" key="1">
    <citation type="submission" date="2018-06" db="EMBL/GenBank/DDBJ databases">
        <title>Draft Genome Sequence of a Novel Marine Bacterium Related to the Verrucomicrobia.</title>
        <authorList>
            <person name="Vosseberg J."/>
            <person name="Martijn J."/>
            <person name="Ettema T.J.G."/>
        </authorList>
    </citation>
    <scope>NUCLEOTIDE SEQUENCE [LARGE SCALE GENOMIC DNA]</scope>
    <source>
        <strain evidence="6">TARA_B100001123</strain>
    </source>
</reference>
<dbReference type="EMBL" id="CP029803">
    <property type="protein sequence ID" value="AWT60143.1"/>
    <property type="molecule type" value="Genomic_DNA"/>
</dbReference>
<dbReference type="GO" id="GO:0050661">
    <property type="term" value="F:NADP binding"/>
    <property type="evidence" value="ECO:0007669"/>
    <property type="project" value="InterPro"/>
</dbReference>
<proteinExistence type="predicted"/>
<sequence>MPSSETVGFIGTGVMGRSMANHLLDAGYPVSVYNRTKERANSLFEKGAVWRNSPGEVAASSSVVITIVGFPNDVESVYLSENGIVENANSGSLLIDMTTSSPVLAQKISQSAAAKGVDTLDAPVSGGDIGAREARLSIMVGGEEQAFDRAKPLFDCMGKNIMLMGSAGAGQHTKMSNQIAIASGMIGICESMIYAKQSGLDPARVVQCIESGAAGSWSLSNLAPRFLKGNFDPGFFVKHFIKDMKIAIEVAEDMKLDLPGLALAKRLYEQVVSEGGEDFGTQALYKIYDR</sequence>
<evidence type="ECO:0000313" key="6">
    <source>
        <dbReference type="EMBL" id="AWT60143.1"/>
    </source>
</evidence>
<evidence type="ECO:0000259" key="4">
    <source>
        <dbReference type="Pfam" id="PF03446"/>
    </source>
</evidence>
<dbReference type="SUPFAM" id="SSF51735">
    <property type="entry name" value="NAD(P)-binding Rossmann-fold domains"/>
    <property type="match status" value="1"/>
</dbReference>
<evidence type="ECO:0000313" key="7">
    <source>
        <dbReference type="Proteomes" id="UP000247465"/>
    </source>
</evidence>
<dbReference type="GO" id="GO:0008679">
    <property type="term" value="F:2-hydroxy-3-oxopropionate reductase activity"/>
    <property type="evidence" value="ECO:0007669"/>
    <property type="project" value="UniProtKB-EC"/>
</dbReference>
<feature type="domain" description="6-phosphogluconate dehydrogenase NADP-binding" evidence="4">
    <location>
        <begin position="6"/>
        <end position="165"/>
    </location>
</feature>
<dbReference type="Pfam" id="PF03446">
    <property type="entry name" value="NAD_binding_2"/>
    <property type="match status" value="1"/>
</dbReference>
<evidence type="ECO:0000259" key="5">
    <source>
        <dbReference type="Pfam" id="PF14833"/>
    </source>
</evidence>
<dbReference type="Pfam" id="PF14833">
    <property type="entry name" value="NAD_binding_11"/>
    <property type="match status" value="1"/>
</dbReference>
<protein>
    <submittedName>
        <fullName evidence="6">2-hydroxy-3-oxopropionate reductase</fullName>
        <ecNumber evidence="6">1.1.1.60</ecNumber>
    </submittedName>
</protein>
<evidence type="ECO:0000256" key="3">
    <source>
        <dbReference type="PIRSR" id="PIRSR000103-1"/>
    </source>
</evidence>
<dbReference type="InterPro" id="IPR008927">
    <property type="entry name" value="6-PGluconate_DH-like_C_sf"/>
</dbReference>
<dbReference type="InterPro" id="IPR006115">
    <property type="entry name" value="6PGDH_NADP-bd"/>
</dbReference>
<dbReference type="PANTHER" id="PTHR43060:SF15">
    <property type="entry name" value="3-HYDROXYISOBUTYRATE DEHYDROGENASE-LIKE 1, MITOCHONDRIAL-RELATED"/>
    <property type="match status" value="1"/>
</dbReference>
<dbReference type="KEGG" id="mtar:DF168_01344"/>
<dbReference type="Gene3D" id="3.40.50.720">
    <property type="entry name" value="NAD(P)-binding Rossmann-like Domain"/>
    <property type="match status" value="1"/>
</dbReference>